<accession>A0A2N4UIC5</accession>
<dbReference type="Proteomes" id="UP000234328">
    <property type="component" value="Unassembled WGS sequence"/>
</dbReference>
<keyword evidence="2" id="KW-1185">Reference proteome</keyword>
<proteinExistence type="predicted"/>
<dbReference type="EMBL" id="PDNV01000004">
    <property type="protein sequence ID" value="PLC54725.1"/>
    <property type="molecule type" value="Genomic_DNA"/>
</dbReference>
<protein>
    <recommendedName>
        <fullName evidence="3">L,D-transpeptidase</fullName>
    </recommendedName>
</protein>
<evidence type="ECO:0000313" key="1">
    <source>
        <dbReference type="EMBL" id="PLC54725.1"/>
    </source>
</evidence>
<sequence>MPFIIIDKVGAMAFLFGAEGQLRGAAPVLLGSARGDDAAADIGTRKLADVRPHERTTPAGRFVASLAKNLRGNEILWVDYETGIALHRVATSNAKDRRAQRLATDTPSDNRISYGCINVPVTFYENLVSPAFTGTNGVVYVLPEDQSARKAFGSYDVAAREG</sequence>
<evidence type="ECO:0000313" key="2">
    <source>
        <dbReference type="Proteomes" id="UP000234328"/>
    </source>
</evidence>
<reference evidence="1 2" key="1">
    <citation type="submission" date="2017-10" db="EMBL/GenBank/DDBJ databases">
        <title>Two draft genome sequences of Pusillimonas sp. strains isolated from a nitrate- and radionuclide-contaminated groundwater in Russia.</title>
        <authorList>
            <person name="Grouzdev D.S."/>
            <person name="Tourova T.P."/>
            <person name="Goeva M.A."/>
            <person name="Babich T.L."/>
            <person name="Sokolova D.S."/>
            <person name="Abdullin R."/>
            <person name="Poltaraus A.B."/>
            <person name="Toshchakov S.V."/>
            <person name="Nazina T.N."/>
        </authorList>
    </citation>
    <scope>NUCLEOTIDE SEQUENCE [LARGE SCALE GENOMIC DNA]</scope>
    <source>
        <strain evidence="1 2">JR1/69-2-13</strain>
    </source>
</reference>
<name>A0A2N4UIC5_9BURK</name>
<dbReference type="OrthoDB" id="7202732at2"/>
<organism evidence="1 2">
    <name type="scientific">Pollutimonas nitritireducens</name>
    <dbReference type="NCBI Taxonomy" id="2045209"/>
    <lineage>
        <taxon>Bacteria</taxon>
        <taxon>Pseudomonadati</taxon>
        <taxon>Pseudomonadota</taxon>
        <taxon>Betaproteobacteria</taxon>
        <taxon>Burkholderiales</taxon>
        <taxon>Alcaligenaceae</taxon>
        <taxon>Pollutimonas</taxon>
    </lineage>
</organism>
<comment type="caution">
    <text evidence="1">The sequence shown here is derived from an EMBL/GenBank/DDBJ whole genome shotgun (WGS) entry which is preliminary data.</text>
</comment>
<dbReference type="AlphaFoldDB" id="A0A2N4UIC5"/>
<gene>
    <name evidence="1" type="ORF">CR155_07840</name>
</gene>
<evidence type="ECO:0008006" key="3">
    <source>
        <dbReference type="Google" id="ProtNLM"/>
    </source>
</evidence>